<dbReference type="Gramene" id="TRITD3Av1G000820.1">
    <property type="protein sequence ID" value="TRITD3Av1G000820.1"/>
    <property type="gene ID" value="TRITD3Av1G000820"/>
</dbReference>
<feature type="region of interest" description="Disordered" evidence="1">
    <location>
        <begin position="56"/>
        <end position="91"/>
    </location>
</feature>
<reference evidence="2 3" key="1">
    <citation type="submission" date="2017-09" db="EMBL/GenBank/DDBJ databases">
        <authorList>
            <consortium name="International Durum Wheat Genome Sequencing Consortium (IDWGSC)"/>
            <person name="Milanesi L."/>
        </authorList>
    </citation>
    <scope>NUCLEOTIDE SEQUENCE [LARGE SCALE GENOMIC DNA]</scope>
    <source>
        <strain evidence="3">cv. Svevo</strain>
    </source>
</reference>
<organism evidence="2 3">
    <name type="scientific">Triticum turgidum subsp. durum</name>
    <name type="common">Durum wheat</name>
    <name type="synonym">Triticum durum</name>
    <dbReference type="NCBI Taxonomy" id="4567"/>
    <lineage>
        <taxon>Eukaryota</taxon>
        <taxon>Viridiplantae</taxon>
        <taxon>Streptophyta</taxon>
        <taxon>Embryophyta</taxon>
        <taxon>Tracheophyta</taxon>
        <taxon>Spermatophyta</taxon>
        <taxon>Magnoliopsida</taxon>
        <taxon>Liliopsida</taxon>
        <taxon>Poales</taxon>
        <taxon>Poaceae</taxon>
        <taxon>BOP clade</taxon>
        <taxon>Pooideae</taxon>
        <taxon>Triticodae</taxon>
        <taxon>Triticeae</taxon>
        <taxon>Triticinae</taxon>
        <taxon>Triticum</taxon>
    </lineage>
</organism>
<name>A0A9R0R8Q8_TRITD</name>
<dbReference type="Proteomes" id="UP000324705">
    <property type="component" value="Chromosome 3A"/>
</dbReference>
<evidence type="ECO:0000313" key="2">
    <source>
        <dbReference type="EMBL" id="VAH55275.1"/>
    </source>
</evidence>
<gene>
    <name evidence="2" type="ORF">TRITD_3Av1G000820</name>
</gene>
<protein>
    <submittedName>
        <fullName evidence="2">Uncharacterized protein</fullName>
    </submittedName>
</protein>
<dbReference type="EMBL" id="LT934115">
    <property type="protein sequence ID" value="VAH55275.1"/>
    <property type="molecule type" value="Genomic_DNA"/>
</dbReference>
<evidence type="ECO:0000256" key="1">
    <source>
        <dbReference type="SAM" id="MobiDB-lite"/>
    </source>
</evidence>
<evidence type="ECO:0000313" key="3">
    <source>
        <dbReference type="Proteomes" id="UP000324705"/>
    </source>
</evidence>
<dbReference type="AlphaFoldDB" id="A0A9R0R8Q8"/>
<sequence>MRSSTDYSSQEKWCYMPHSSTHLGEVGAYTPWVANEHPTTASGAQIENRNLGCCSLTEEKREDEPEGGSRSHGGERRRNPTAGARWWVPRV</sequence>
<feature type="compositionally biased region" description="Basic and acidic residues" evidence="1">
    <location>
        <begin position="57"/>
        <end position="78"/>
    </location>
</feature>
<accession>A0A9R0R8Q8</accession>
<proteinExistence type="predicted"/>
<keyword evidence="3" id="KW-1185">Reference proteome</keyword>